<reference evidence="3" key="1">
    <citation type="journal article" date="2022" name="Int. J. Mol. Sci.">
        <title>Draft Genome of Tanacetum Coccineum: Genomic Comparison of Closely Related Tanacetum-Family Plants.</title>
        <authorList>
            <person name="Yamashiro T."/>
            <person name="Shiraishi A."/>
            <person name="Nakayama K."/>
            <person name="Satake H."/>
        </authorList>
    </citation>
    <scope>NUCLEOTIDE SEQUENCE</scope>
</reference>
<feature type="region of interest" description="Disordered" evidence="2">
    <location>
        <begin position="247"/>
        <end position="268"/>
    </location>
</feature>
<evidence type="ECO:0000256" key="2">
    <source>
        <dbReference type="SAM" id="MobiDB-lite"/>
    </source>
</evidence>
<sequence length="409" mass="46520">MTSGALRFEEILGWLKGLTSNSYGFEEKYLVEQLDKPKIAKRNTPLGLPIRNLISKSLDSDDGNLVINDFFSDWDEVKKGKFRGLVPIKQEDKFKESDLDCDSRPVWNWHSKSMRLEKQEDMCTTEVNGSSYVRGCSMRIGGSSDMNNRLISKDVVNDFGKIKIQTRKSRRDAKLLLAELNEVQERNEDLLEELSKTIMERDSAEFAKNQLRQGFSKIYNLLDDVLPKDLDYLYNLDANVKSLLESSDTSDAGGQTLNSSHGSIRSRSTSKRKQNIYVTCEGFLWMAACSMLEILKRLSDGTERQPRERKPSSSEFQGVPDDKLKQARFEIDKLEDHKEQLQLGLDVRVAANEDDIARILRGLRIAARLGLSFSKDIEAAIHRQAPFLLNLAMVLFPNFSSTIVGVFDK</sequence>
<feature type="coiled-coil region" evidence="1">
    <location>
        <begin position="173"/>
        <end position="200"/>
    </location>
</feature>
<accession>A0ABQ4XBZ0</accession>
<protein>
    <submittedName>
        <fullName evidence="3">Uncharacterized protein</fullName>
    </submittedName>
</protein>
<feature type="compositionally biased region" description="Polar residues" evidence="2">
    <location>
        <begin position="247"/>
        <end position="258"/>
    </location>
</feature>
<gene>
    <name evidence="3" type="ORF">Tco_0657106</name>
</gene>
<evidence type="ECO:0000313" key="4">
    <source>
        <dbReference type="Proteomes" id="UP001151760"/>
    </source>
</evidence>
<evidence type="ECO:0000313" key="3">
    <source>
        <dbReference type="EMBL" id="GJS62322.1"/>
    </source>
</evidence>
<dbReference type="SUPFAM" id="SSF81891">
    <property type="entry name" value="Poly A polymerase C-terminal region-like"/>
    <property type="match status" value="1"/>
</dbReference>
<name>A0ABQ4XBZ0_9ASTR</name>
<organism evidence="3 4">
    <name type="scientific">Tanacetum coccineum</name>
    <dbReference type="NCBI Taxonomy" id="301880"/>
    <lineage>
        <taxon>Eukaryota</taxon>
        <taxon>Viridiplantae</taxon>
        <taxon>Streptophyta</taxon>
        <taxon>Embryophyta</taxon>
        <taxon>Tracheophyta</taxon>
        <taxon>Spermatophyta</taxon>
        <taxon>Magnoliopsida</taxon>
        <taxon>eudicotyledons</taxon>
        <taxon>Gunneridae</taxon>
        <taxon>Pentapetalae</taxon>
        <taxon>asterids</taxon>
        <taxon>campanulids</taxon>
        <taxon>Asterales</taxon>
        <taxon>Asteraceae</taxon>
        <taxon>Asteroideae</taxon>
        <taxon>Anthemideae</taxon>
        <taxon>Anthemidinae</taxon>
        <taxon>Tanacetum</taxon>
    </lineage>
</organism>
<keyword evidence="4" id="KW-1185">Reference proteome</keyword>
<dbReference type="PANTHER" id="PTHR43939:SF50">
    <property type="entry name" value="NUCLEOPORIN"/>
    <property type="match status" value="1"/>
</dbReference>
<comment type="caution">
    <text evidence="3">The sequence shown here is derived from an EMBL/GenBank/DDBJ whole genome shotgun (WGS) entry which is preliminary data.</text>
</comment>
<evidence type="ECO:0000256" key="1">
    <source>
        <dbReference type="SAM" id="Coils"/>
    </source>
</evidence>
<keyword evidence="1" id="KW-0175">Coiled coil</keyword>
<dbReference type="EMBL" id="BQNB010009352">
    <property type="protein sequence ID" value="GJS62322.1"/>
    <property type="molecule type" value="Genomic_DNA"/>
</dbReference>
<dbReference type="Proteomes" id="UP001151760">
    <property type="component" value="Unassembled WGS sequence"/>
</dbReference>
<reference evidence="3" key="2">
    <citation type="submission" date="2022-01" db="EMBL/GenBank/DDBJ databases">
        <authorList>
            <person name="Yamashiro T."/>
            <person name="Shiraishi A."/>
            <person name="Satake H."/>
            <person name="Nakayama K."/>
        </authorList>
    </citation>
    <scope>NUCLEOTIDE SEQUENCE</scope>
</reference>
<dbReference type="Gene3D" id="1.10.3090.10">
    <property type="entry name" value="cca-adding enzyme, domain 2"/>
    <property type="match status" value="1"/>
</dbReference>
<dbReference type="PANTHER" id="PTHR43939">
    <property type="entry name" value="COILED-COIL DOMAIN-CONTAINING PROTEIN 158"/>
    <property type="match status" value="1"/>
</dbReference>
<proteinExistence type="predicted"/>